<evidence type="ECO:0000313" key="14">
    <source>
        <dbReference type="Ensembl" id="ENSCVAP00000002359.1"/>
    </source>
</evidence>
<dbReference type="Pfam" id="PF25035">
    <property type="entry name" value="SYNE1"/>
    <property type="match status" value="1"/>
</dbReference>
<evidence type="ECO:0000256" key="6">
    <source>
        <dbReference type="ARBA" id="ARBA00023136"/>
    </source>
</evidence>
<keyword evidence="15" id="KW-1185">Reference proteome</keyword>
<feature type="region of interest" description="Disordered" evidence="11">
    <location>
        <begin position="377"/>
        <end position="416"/>
    </location>
</feature>
<dbReference type="PROSITE" id="PS51049">
    <property type="entry name" value="KASH"/>
    <property type="match status" value="1"/>
</dbReference>
<comment type="similarity">
    <text evidence="1">Belongs to the nesprin family.</text>
</comment>
<name>A0A3Q2CBU3_CYPVA</name>
<accession>A0A3Q2CBU3</accession>
<keyword evidence="2" id="KW-0597">Phosphoprotein</keyword>
<evidence type="ECO:0000256" key="8">
    <source>
        <dbReference type="ARBA" id="ARBA00046312"/>
    </source>
</evidence>
<dbReference type="SUPFAM" id="SSF46966">
    <property type="entry name" value="Spectrin repeat"/>
    <property type="match status" value="4"/>
</dbReference>
<evidence type="ECO:0000256" key="7">
    <source>
        <dbReference type="ARBA" id="ARBA00023242"/>
    </source>
</evidence>
<dbReference type="SMART" id="SM01249">
    <property type="entry name" value="KASH"/>
    <property type="match status" value="1"/>
</dbReference>
<dbReference type="InterPro" id="IPR018159">
    <property type="entry name" value="Spectrin/alpha-actinin"/>
</dbReference>
<keyword evidence="3 9" id="KW-0812">Transmembrane</keyword>
<evidence type="ECO:0000256" key="12">
    <source>
        <dbReference type="SAM" id="Phobius"/>
    </source>
</evidence>
<dbReference type="FunFam" id="1.20.58.60:FF:000157">
    <property type="entry name" value="Nesprin-1 isoform 1"/>
    <property type="match status" value="1"/>
</dbReference>
<keyword evidence="6 9" id="KW-0472">Membrane</keyword>
<dbReference type="PANTHER" id="PTHR14514:SF4">
    <property type="entry name" value="NESPRIN-2"/>
    <property type="match status" value="1"/>
</dbReference>
<reference evidence="14" key="2">
    <citation type="submission" date="2025-09" db="UniProtKB">
        <authorList>
            <consortium name="Ensembl"/>
        </authorList>
    </citation>
    <scope>IDENTIFICATION</scope>
</reference>
<dbReference type="Pfam" id="PF00435">
    <property type="entry name" value="Spectrin"/>
    <property type="match status" value="3"/>
</dbReference>
<evidence type="ECO:0000256" key="10">
    <source>
        <dbReference type="SAM" id="Coils"/>
    </source>
</evidence>
<dbReference type="SMART" id="SM00150">
    <property type="entry name" value="SPEC"/>
    <property type="match status" value="4"/>
</dbReference>
<keyword evidence="7" id="KW-0539">Nucleus</keyword>
<evidence type="ECO:0000256" key="5">
    <source>
        <dbReference type="ARBA" id="ARBA00022989"/>
    </source>
</evidence>
<reference evidence="14" key="1">
    <citation type="submission" date="2025-08" db="UniProtKB">
        <authorList>
            <consortium name="Ensembl"/>
        </authorList>
    </citation>
    <scope>IDENTIFICATION</scope>
</reference>
<evidence type="ECO:0000256" key="1">
    <source>
        <dbReference type="ARBA" id="ARBA00008619"/>
    </source>
</evidence>
<feature type="topological domain" description="Cytoplasmic" evidence="9">
    <location>
        <begin position="1"/>
        <end position="755"/>
    </location>
</feature>
<dbReference type="OMA" id="LTNNFAW"/>
<comment type="subcellular location">
    <subcellularLocation>
        <location evidence="8">Nucleus outer membrane</location>
        <topology evidence="8">Single-pass type IV membrane protein</topology>
    </subcellularLocation>
</comment>
<keyword evidence="5 12" id="KW-1133">Transmembrane helix</keyword>
<dbReference type="PANTHER" id="PTHR14514">
    <property type="entry name" value="PKA ANCHORING PROTEIN"/>
    <property type="match status" value="1"/>
</dbReference>
<feature type="domain" description="KASH" evidence="13">
    <location>
        <begin position="747"/>
        <end position="806"/>
    </location>
</feature>
<dbReference type="InterPro" id="IPR012315">
    <property type="entry name" value="KASH"/>
</dbReference>
<dbReference type="Gene3D" id="1.20.58.60">
    <property type="match status" value="4"/>
</dbReference>
<feature type="transmembrane region" description="Helical" evidence="12">
    <location>
        <begin position="749"/>
        <end position="770"/>
    </location>
</feature>
<dbReference type="STRING" id="28743.ENSCVAP00000002359"/>
<evidence type="ECO:0000256" key="4">
    <source>
        <dbReference type="ARBA" id="ARBA00022737"/>
    </source>
</evidence>
<evidence type="ECO:0000256" key="9">
    <source>
        <dbReference type="PROSITE-ProRule" id="PRU00385"/>
    </source>
</evidence>
<dbReference type="GeneTree" id="ENSGT00940000154656"/>
<keyword evidence="4" id="KW-0677">Repeat</keyword>
<dbReference type="Pfam" id="PF10541">
    <property type="entry name" value="KASH"/>
    <property type="match status" value="1"/>
</dbReference>
<sequence>MVFVFEVKKLKETLAKLQQLDKNMSNLRSWLSRIEAELSRPITYSVCHEKEIQKRLAEQQDLQRDIEQHTEGVASVLSLCDTLLHDDDAAGGFEAESDSLQETSRSLDQQWRTICALALERRLRIEETWTLWCKFLNDYSHFEDWLKIAERMAASPNSADVLYSVAKEELKKFEVFQRQVNERLTQLELINNQYRRLARENRTDRASQLKAMVREGNQRWDSLHRRVAAILRRLKFFTSQREEFEGTRESMLVWLTELDLQLTNVEHFSESDVHQKIQQLNSFQKEITLNTERIDGLIVFGEALIQKSSPQDAALIEDELEELHSYCQEVFSRLVRFHQRLSQPPVSWTTHLIGRPWLGRQLSLPATPTHLLSSPLECSGRETPVSVDSLPLEWDHTGDVGGSSSHEDDEEDEEHKDGGAYFSALSAEDLTLKNFCFAVSSRSVLDHSWRTPETTAAHLEAEGQAEPSPALTSTPLKDGYVRVIERWELLRAQSRCSQQSDTQDPQQITVDLDRMTSWLENVIPELDRLRQSEPEGGIEDIEVRAKELKEMEKVFCHYKTIMLSVNLQAKEAPELQDRLTRVNADWSRACTGLQQWDHSLRKKLIRCQEFHETLHSLLLWLPWAESRLLRYVSFLVYTLQELQVELRGRQANQASLQALWSQLQPKDGAEEMDEAQEKLHVTCNKLRQLTKKVDQDLSILQQRLLIQDADGAEADTSQEADYSKTESSLQRYGACRECMFLDSSPPRSFFYRLFRAIFPLQLLLLLLLLLPCLIPLSESDSSCTVTNNFARSFYPMLHYTNGPPPT</sequence>
<feature type="coiled-coil region" evidence="10">
    <location>
        <begin position="7"/>
        <end position="37"/>
    </location>
</feature>
<dbReference type="CDD" id="cd00176">
    <property type="entry name" value="SPEC"/>
    <property type="match status" value="2"/>
</dbReference>
<organism evidence="14 15">
    <name type="scientific">Cyprinodon variegatus</name>
    <name type="common">Sheepshead minnow</name>
    <dbReference type="NCBI Taxonomy" id="28743"/>
    <lineage>
        <taxon>Eukaryota</taxon>
        <taxon>Metazoa</taxon>
        <taxon>Chordata</taxon>
        <taxon>Craniata</taxon>
        <taxon>Vertebrata</taxon>
        <taxon>Euteleostomi</taxon>
        <taxon>Actinopterygii</taxon>
        <taxon>Neopterygii</taxon>
        <taxon>Teleostei</taxon>
        <taxon>Neoteleostei</taxon>
        <taxon>Acanthomorphata</taxon>
        <taxon>Ovalentaria</taxon>
        <taxon>Atherinomorphae</taxon>
        <taxon>Cyprinodontiformes</taxon>
        <taxon>Cyprinodontidae</taxon>
        <taxon>Cyprinodon</taxon>
    </lineage>
</organism>
<dbReference type="GO" id="GO:0005640">
    <property type="term" value="C:nuclear outer membrane"/>
    <property type="evidence" value="ECO:0007669"/>
    <property type="project" value="UniProtKB-SubCell"/>
</dbReference>
<protein>
    <recommendedName>
        <fullName evidence="13">KASH domain-containing protein</fullName>
    </recommendedName>
</protein>
<dbReference type="AlphaFoldDB" id="A0A3Q2CBU3"/>
<evidence type="ECO:0000259" key="13">
    <source>
        <dbReference type="PROSITE" id="PS51049"/>
    </source>
</evidence>
<dbReference type="Proteomes" id="UP000265020">
    <property type="component" value="Unassembled WGS sequence"/>
</dbReference>
<evidence type="ECO:0000256" key="11">
    <source>
        <dbReference type="SAM" id="MobiDB-lite"/>
    </source>
</evidence>
<evidence type="ECO:0000256" key="3">
    <source>
        <dbReference type="ARBA" id="ARBA00022692"/>
    </source>
</evidence>
<evidence type="ECO:0000313" key="15">
    <source>
        <dbReference type="Proteomes" id="UP000265020"/>
    </source>
</evidence>
<dbReference type="Ensembl" id="ENSCVAT00000011846.1">
    <property type="protein sequence ID" value="ENSCVAP00000002359.1"/>
    <property type="gene ID" value="ENSCVAG00000003477.1"/>
</dbReference>
<keyword evidence="10" id="KW-0175">Coiled coil</keyword>
<dbReference type="InterPro" id="IPR002017">
    <property type="entry name" value="Spectrin_repeat"/>
</dbReference>
<evidence type="ECO:0000256" key="2">
    <source>
        <dbReference type="ARBA" id="ARBA00022553"/>
    </source>
</evidence>
<proteinExistence type="inferred from homology"/>
<dbReference type="InterPro" id="IPR056887">
    <property type="entry name" value="SYNE1/2_dom"/>
</dbReference>
<feature type="topological domain" description="Perinuclear space" evidence="9">
    <location>
        <begin position="777"/>
        <end position="806"/>
    </location>
</feature>